<name>A0AAD6ZKR8_9AGAR</name>
<dbReference type="EMBL" id="JARIHO010000042">
    <property type="protein sequence ID" value="KAJ7326223.1"/>
    <property type="molecule type" value="Genomic_DNA"/>
</dbReference>
<dbReference type="AlphaFoldDB" id="A0AAD6ZKR8"/>
<dbReference type="Proteomes" id="UP001218218">
    <property type="component" value="Unassembled WGS sequence"/>
</dbReference>
<evidence type="ECO:0000313" key="1">
    <source>
        <dbReference type="EMBL" id="KAJ7326223.1"/>
    </source>
</evidence>
<accession>A0AAD6ZKR8</accession>
<keyword evidence="2" id="KW-1185">Reference proteome</keyword>
<sequence>MKLEGDDSHEKTPVLTIGTGDTTVRGVVGTWRYDVYQTVVFPTYSSQPKLGDFVALVDLANTRDCTQAAFPVTVYCALKTLFDGTVSSSTKRRLKKSATLANLDVAEEMKRSVIDAFPARQQRMQEEIKLRCYGIRVAVDKCAHDIDAQSGMDLESALARVASLEKTVSQLQDLLINDV</sequence>
<organism evidence="1 2">
    <name type="scientific">Mycena albidolilacea</name>
    <dbReference type="NCBI Taxonomy" id="1033008"/>
    <lineage>
        <taxon>Eukaryota</taxon>
        <taxon>Fungi</taxon>
        <taxon>Dikarya</taxon>
        <taxon>Basidiomycota</taxon>
        <taxon>Agaricomycotina</taxon>
        <taxon>Agaricomycetes</taxon>
        <taxon>Agaricomycetidae</taxon>
        <taxon>Agaricales</taxon>
        <taxon>Marasmiineae</taxon>
        <taxon>Mycenaceae</taxon>
        <taxon>Mycena</taxon>
    </lineage>
</organism>
<evidence type="ECO:0000313" key="2">
    <source>
        <dbReference type="Proteomes" id="UP001218218"/>
    </source>
</evidence>
<protein>
    <submittedName>
        <fullName evidence="1">Uncharacterized protein</fullName>
    </submittedName>
</protein>
<reference evidence="1" key="1">
    <citation type="submission" date="2023-03" db="EMBL/GenBank/DDBJ databases">
        <title>Massive genome expansion in bonnet fungi (Mycena s.s.) driven by repeated elements and novel gene families across ecological guilds.</title>
        <authorList>
            <consortium name="Lawrence Berkeley National Laboratory"/>
            <person name="Harder C.B."/>
            <person name="Miyauchi S."/>
            <person name="Viragh M."/>
            <person name="Kuo A."/>
            <person name="Thoen E."/>
            <person name="Andreopoulos B."/>
            <person name="Lu D."/>
            <person name="Skrede I."/>
            <person name="Drula E."/>
            <person name="Henrissat B."/>
            <person name="Morin E."/>
            <person name="Kohler A."/>
            <person name="Barry K."/>
            <person name="LaButti K."/>
            <person name="Morin E."/>
            <person name="Salamov A."/>
            <person name="Lipzen A."/>
            <person name="Mereny Z."/>
            <person name="Hegedus B."/>
            <person name="Baldrian P."/>
            <person name="Stursova M."/>
            <person name="Weitz H."/>
            <person name="Taylor A."/>
            <person name="Grigoriev I.V."/>
            <person name="Nagy L.G."/>
            <person name="Martin F."/>
            <person name="Kauserud H."/>
        </authorList>
    </citation>
    <scope>NUCLEOTIDE SEQUENCE</scope>
    <source>
        <strain evidence="1">CBHHK002</strain>
    </source>
</reference>
<gene>
    <name evidence="1" type="ORF">DFH08DRAFT_335075</name>
</gene>
<proteinExistence type="predicted"/>
<comment type="caution">
    <text evidence="1">The sequence shown here is derived from an EMBL/GenBank/DDBJ whole genome shotgun (WGS) entry which is preliminary data.</text>
</comment>